<protein>
    <submittedName>
        <fullName evidence="1">Uncharacterized protein</fullName>
    </submittedName>
</protein>
<gene>
    <name evidence="1" type="ORF">THAOC_22509</name>
</gene>
<reference evidence="1 2" key="1">
    <citation type="journal article" date="2012" name="Genome Biol.">
        <title>Genome and low-iron response of an oceanic diatom adapted to chronic iron limitation.</title>
        <authorList>
            <person name="Lommer M."/>
            <person name="Specht M."/>
            <person name="Roy A.S."/>
            <person name="Kraemer L."/>
            <person name="Andreson R."/>
            <person name="Gutowska M.A."/>
            <person name="Wolf J."/>
            <person name="Bergner S.V."/>
            <person name="Schilhabel M.B."/>
            <person name="Klostermeier U.C."/>
            <person name="Beiko R.G."/>
            <person name="Rosenstiel P."/>
            <person name="Hippler M."/>
            <person name="Laroche J."/>
        </authorList>
    </citation>
    <scope>NUCLEOTIDE SEQUENCE [LARGE SCALE GENOMIC DNA]</scope>
    <source>
        <strain evidence="1 2">CCMP1005</strain>
    </source>
</reference>
<name>K0RWR9_THAOC</name>
<sequence length="132" mass="14647">MPESAMPEAPAVADLILRVLRLFSAAWRAFSCASMNIFRWVSTEKSFMPPKDDPARSDIFVRIGGLQVEAGTHRVFDTDLGPAKRQDRVIMGAPCNKKQNDTTPFIFPAYAWTMSATVRVARAAKTCGPDRK</sequence>
<comment type="caution">
    <text evidence="1">The sequence shown here is derived from an EMBL/GenBank/DDBJ whole genome shotgun (WGS) entry which is preliminary data.</text>
</comment>
<evidence type="ECO:0000313" key="1">
    <source>
        <dbReference type="EMBL" id="EJK57445.1"/>
    </source>
</evidence>
<accession>K0RWR9</accession>
<dbReference type="Proteomes" id="UP000266841">
    <property type="component" value="Unassembled WGS sequence"/>
</dbReference>
<proteinExistence type="predicted"/>
<evidence type="ECO:0000313" key="2">
    <source>
        <dbReference type="Proteomes" id="UP000266841"/>
    </source>
</evidence>
<dbReference type="AlphaFoldDB" id="K0RWR9"/>
<dbReference type="EMBL" id="AGNL01028209">
    <property type="protein sequence ID" value="EJK57445.1"/>
    <property type="molecule type" value="Genomic_DNA"/>
</dbReference>
<keyword evidence="2" id="KW-1185">Reference proteome</keyword>
<organism evidence="1 2">
    <name type="scientific">Thalassiosira oceanica</name>
    <name type="common">Marine diatom</name>
    <dbReference type="NCBI Taxonomy" id="159749"/>
    <lineage>
        <taxon>Eukaryota</taxon>
        <taxon>Sar</taxon>
        <taxon>Stramenopiles</taxon>
        <taxon>Ochrophyta</taxon>
        <taxon>Bacillariophyta</taxon>
        <taxon>Coscinodiscophyceae</taxon>
        <taxon>Thalassiosirophycidae</taxon>
        <taxon>Thalassiosirales</taxon>
        <taxon>Thalassiosiraceae</taxon>
        <taxon>Thalassiosira</taxon>
    </lineage>
</organism>